<dbReference type="SMART" id="SM00323">
    <property type="entry name" value="RasGAP"/>
    <property type="match status" value="1"/>
</dbReference>
<dbReference type="GO" id="GO:0005096">
    <property type="term" value="F:GTPase activator activity"/>
    <property type="evidence" value="ECO:0007669"/>
    <property type="project" value="UniProtKB-KW"/>
</dbReference>
<feature type="region of interest" description="Disordered" evidence="2">
    <location>
        <begin position="36"/>
        <end position="60"/>
    </location>
</feature>
<evidence type="ECO:0000313" key="6">
    <source>
        <dbReference type="Proteomes" id="UP000724874"/>
    </source>
</evidence>
<keyword evidence="6" id="KW-1185">Reference proteome</keyword>
<sequence length="859" mass="96178">MSNSWDSYSTSSDNPREFLVSVELYVSNAAGAALRKPLPDSKKLPKRDSAGVDAKLKEKSSSNWMPLQRGLNGSGHWRSATCRLLEEGDRCLLNVYVDESILYQTVSVHLLHQTDIRPADNSLFYRKNCLGIFCIAGQRWTPSNTVEPLYIQFANSDTCSTWQALLKSYAIPEIYGRWFYPMDGGMYRMWRQVELTVIQGRNLGLAKHEISPNGVDNVQNNDGADVDISCEIHLNDILCSRTTPKRGSSSSDWHEDFTFPGLPPFESLDIVVWKEKKLSKPAVIGITRISLGNFRRGDTVEGWFPVLQTGSIGTDVQFGELRLKIRIDEEIILPYSCYAGLMATCSSRSFLDWTSDLESRLKLKTISPHLLSIAVATNVVIEQVQDYASREIDNSTSHHTLFRGNTILTKTIELCMTWYGKAFLEASIGPVLRRLVAEKVTIEVDPMRSGKSTRDVEKNVELLIHWCQEFWKQIYSVRTECPNEMRILFKTIRKLVEQRYRPGPSSVDNNNLLPWQSVSAFCFLRFIVPAILHPHLFGLCPGLPSLPVQRSLTLIAKVIQSLANLNATVQKEAFMRGVQDFLKDSLSAMIDYLMVVSTPTSETLSSLGDATNRHDRINMVNTLRQRTRNMTILDRESVPILPHLLDVPRHLAIITSAVIRGSRELNTRPRTGDDTDLAVDDFCSKCFEVEEEALLRVGQLATKLASGSRRPSFPDSAVDGSVAVDHVNRLPRSSILEITSTITSASSVTTRQRKPTRPSTAPSPTSPSSSNRPHMFLGDPLQTEPRTHSHAIPDEEKSSNGQNARPIHLKAPSTDSAPAFSARDAPSAIHSLQQMDSPGDYMDDQGKRKRGLLRGILRR</sequence>
<dbReference type="PROSITE" id="PS50018">
    <property type="entry name" value="RAS_GTPASE_ACTIV_2"/>
    <property type="match status" value="1"/>
</dbReference>
<feature type="compositionally biased region" description="Basic and acidic residues" evidence="2">
    <location>
        <begin position="785"/>
        <end position="798"/>
    </location>
</feature>
<dbReference type="PROSITE" id="PS50004">
    <property type="entry name" value="C2"/>
    <property type="match status" value="1"/>
</dbReference>
<dbReference type="PANTHER" id="PTHR10194:SF60">
    <property type="entry name" value="RAS GTPASE-ACTIVATING PROTEIN RASKOL"/>
    <property type="match status" value="1"/>
</dbReference>
<dbReference type="SUPFAM" id="SSF49562">
    <property type="entry name" value="C2 domain (Calcium/lipid-binding domain, CaLB)"/>
    <property type="match status" value="1"/>
</dbReference>
<evidence type="ECO:0000259" key="4">
    <source>
        <dbReference type="PROSITE" id="PS50018"/>
    </source>
</evidence>
<reference evidence="5" key="1">
    <citation type="submission" date="2020-11" db="EMBL/GenBank/DDBJ databases">
        <authorList>
            <consortium name="DOE Joint Genome Institute"/>
            <person name="Ahrendt S."/>
            <person name="Riley R."/>
            <person name="Andreopoulos W."/>
            <person name="LaButti K."/>
            <person name="Pangilinan J."/>
            <person name="Ruiz-duenas F.J."/>
            <person name="Barrasa J.M."/>
            <person name="Sanchez-Garcia M."/>
            <person name="Camarero S."/>
            <person name="Miyauchi S."/>
            <person name="Serrano A."/>
            <person name="Linde D."/>
            <person name="Babiker R."/>
            <person name="Drula E."/>
            <person name="Ayuso-Fernandez I."/>
            <person name="Pacheco R."/>
            <person name="Padilla G."/>
            <person name="Ferreira P."/>
            <person name="Barriuso J."/>
            <person name="Kellner H."/>
            <person name="Castanera R."/>
            <person name="Alfaro M."/>
            <person name="Ramirez L."/>
            <person name="Pisabarro A.G."/>
            <person name="Kuo A."/>
            <person name="Tritt A."/>
            <person name="Lipzen A."/>
            <person name="He G."/>
            <person name="Yan M."/>
            <person name="Ng V."/>
            <person name="Cullen D."/>
            <person name="Martin F."/>
            <person name="Rosso M.-N."/>
            <person name="Henrissat B."/>
            <person name="Hibbett D."/>
            <person name="Martinez A.T."/>
            <person name="Grigoriev I.V."/>
        </authorList>
    </citation>
    <scope>NUCLEOTIDE SEQUENCE</scope>
    <source>
        <strain evidence="5">AH 44721</strain>
    </source>
</reference>
<dbReference type="InterPro" id="IPR001936">
    <property type="entry name" value="RasGAP_dom"/>
</dbReference>
<evidence type="ECO:0000256" key="2">
    <source>
        <dbReference type="SAM" id="MobiDB-lite"/>
    </source>
</evidence>
<dbReference type="SUPFAM" id="SSF48350">
    <property type="entry name" value="GTPase activation domain, GAP"/>
    <property type="match status" value="1"/>
</dbReference>
<protein>
    <recommendedName>
        <fullName evidence="7">Rho GTPase activation protein</fullName>
    </recommendedName>
</protein>
<feature type="compositionally biased region" description="Basic residues" evidence="2">
    <location>
        <begin position="847"/>
        <end position="859"/>
    </location>
</feature>
<proteinExistence type="predicted"/>
<feature type="domain" description="C2" evidence="3">
    <location>
        <begin position="170"/>
        <end position="304"/>
    </location>
</feature>
<dbReference type="Gene3D" id="2.60.40.150">
    <property type="entry name" value="C2 domain"/>
    <property type="match status" value="1"/>
</dbReference>
<evidence type="ECO:0000313" key="5">
    <source>
        <dbReference type="EMBL" id="KAF8873707.1"/>
    </source>
</evidence>
<name>A0A9P5N849_GYMJU</name>
<feature type="region of interest" description="Disordered" evidence="2">
    <location>
        <begin position="744"/>
        <end position="859"/>
    </location>
</feature>
<dbReference type="Proteomes" id="UP000724874">
    <property type="component" value="Unassembled WGS sequence"/>
</dbReference>
<dbReference type="OrthoDB" id="775356at2759"/>
<dbReference type="Gene3D" id="1.10.506.10">
    <property type="entry name" value="GTPase Activation - p120gap, domain 1"/>
    <property type="match status" value="1"/>
</dbReference>
<evidence type="ECO:0008006" key="7">
    <source>
        <dbReference type="Google" id="ProtNLM"/>
    </source>
</evidence>
<feature type="domain" description="Ras-GAP" evidence="4">
    <location>
        <begin position="362"/>
        <end position="564"/>
    </location>
</feature>
<dbReference type="AlphaFoldDB" id="A0A9P5N849"/>
<dbReference type="InterPro" id="IPR000008">
    <property type="entry name" value="C2_dom"/>
</dbReference>
<dbReference type="InterPro" id="IPR008936">
    <property type="entry name" value="Rho_GTPase_activation_prot"/>
</dbReference>
<keyword evidence="1" id="KW-0343">GTPase activation</keyword>
<feature type="compositionally biased region" description="Basic and acidic residues" evidence="2">
    <location>
        <begin position="37"/>
        <end position="60"/>
    </location>
</feature>
<dbReference type="PANTHER" id="PTHR10194">
    <property type="entry name" value="RAS GTPASE-ACTIVATING PROTEINS"/>
    <property type="match status" value="1"/>
</dbReference>
<dbReference type="SMART" id="SM00239">
    <property type="entry name" value="C2"/>
    <property type="match status" value="1"/>
</dbReference>
<feature type="compositionally biased region" description="Low complexity" evidence="2">
    <location>
        <begin position="757"/>
        <end position="773"/>
    </location>
</feature>
<evidence type="ECO:0000256" key="1">
    <source>
        <dbReference type="ARBA" id="ARBA00022468"/>
    </source>
</evidence>
<gene>
    <name evidence="5" type="ORF">CPB84DRAFT_618997</name>
</gene>
<dbReference type="InterPro" id="IPR039360">
    <property type="entry name" value="Ras_GTPase"/>
</dbReference>
<dbReference type="Pfam" id="PF00616">
    <property type="entry name" value="RasGAP"/>
    <property type="match status" value="1"/>
</dbReference>
<dbReference type="Pfam" id="PF00168">
    <property type="entry name" value="C2"/>
    <property type="match status" value="1"/>
</dbReference>
<accession>A0A9P5N849</accession>
<dbReference type="InterPro" id="IPR035892">
    <property type="entry name" value="C2_domain_sf"/>
</dbReference>
<comment type="caution">
    <text evidence="5">The sequence shown here is derived from an EMBL/GenBank/DDBJ whole genome shotgun (WGS) entry which is preliminary data.</text>
</comment>
<dbReference type="CDD" id="cd05137">
    <property type="entry name" value="RasGAP_CLA2_BUD2"/>
    <property type="match status" value="1"/>
</dbReference>
<organism evidence="5 6">
    <name type="scientific">Gymnopilus junonius</name>
    <name type="common">Spectacular rustgill mushroom</name>
    <name type="synonym">Gymnopilus spectabilis subsp. junonius</name>
    <dbReference type="NCBI Taxonomy" id="109634"/>
    <lineage>
        <taxon>Eukaryota</taxon>
        <taxon>Fungi</taxon>
        <taxon>Dikarya</taxon>
        <taxon>Basidiomycota</taxon>
        <taxon>Agaricomycotina</taxon>
        <taxon>Agaricomycetes</taxon>
        <taxon>Agaricomycetidae</taxon>
        <taxon>Agaricales</taxon>
        <taxon>Agaricineae</taxon>
        <taxon>Hymenogastraceae</taxon>
        <taxon>Gymnopilus</taxon>
    </lineage>
</organism>
<evidence type="ECO:0000259" key="3">
    <source>
        <dbReference type="PROSITE" id="PS50004"/>
    </source>
</evidence>
<dbReference type="EMBL" id="JADNYJ010000230">
    <property type="protein sequence ID" value="KAF8873707.1"/>
    <property type="molecule type" value="Genomic_DNA"/>
</dbReference>